<dbReference type="InterPro" id="IPR001155">
    <property type="entry name" value="OxRdtase_FMN_N"/>
</dbReference>
<keyword evidence="3" id="KW-0285">Flavoprotein</keyword>
<dbReference type="Proteomes" id="UP000029867">
    <property type="component" value="Unassembled WGS sequence"/>
</dbReference>
<dbReference type="EMBL" id="JQFK01000205">
    <property type="protein sequence ID" value="KGK35989.1"/>
    <property type="molecule type" value="Genomic_DNA"/>
</dbReference>
<evidence type="ECO:0000313" key="6">
    <source>
        <dbReference type="Proteomes" id="UP000029867"/>
    </source>
</evidence>
<comment type="cofactor">
    <cofactor evidence="1">
        <name>FMN</name>
        <dbReference type="ChEBI" id="CHEBI:58210"/>
    </cofactor>
</comment>
<comment type="similarity">
    <text evidence="2">Belongs to the NADH:flavin oxidoreductase/NADH oxidase family.</text>
</comment>
<reference evidence="6" key="1">
    <citation type="journal article" date="2014" name="Microb. Cell Fact.">
        <title>Exploiting Issatchenkia orientalis SD108 for succinic acid production.</title>
        <authorList>
            <person name="Xiao H."/>
            <person name="Shao Z."/>
            <person name="Jiang Y."/>
            <person name="Dole S."/>
            <person name="Zhao H."/>
        </authorList>
    </citation>
    <scope>NUCLEOTIDE SEQUENCE [LARGE SCALE GENOMIC DNA]</scope>
    <source>
        <strain evidence="6">SD108</strain>
    </source>
</reference>
<dbReference type="Pfam" id="PF00724">
    <property type="entry name" value="Oxidored_FMN"/>
    <property type="match status" value="1"/>
</dbReference>
<keyword evidence="3" id="KW-0288">FMN</keyword>
<evidence type="ECO:0000256" key="1">
    <source>
        <dbReference type="ARBA" id="ARBA00001917"/>
    </source>
</evidence>
<dbReference type="eggNOG" id="KOG0134">
    <property type="taxonomic scope" value="Eukaryota"/>
</dbReference>
<dbReference type="PANTHER" id="PTHR22893:SF91">
    <property type="entry name" value="NADPH DEHYDROGENASE 2-RELATED"/>
    <property type="match status" value="1"/>
</dbReference>
<organism evidence="5 6">
    <name type="scientific">Pichia kudriavzevii</name>
    <name type="common">Yeast</name>
    <name type="synonym">Issatchenkia orientalis</name>
    <dbReference type="NCBI Taxonomy" id="4909"/>
    <lineage>
        <taxon>Eukaryota</taxon>
        <taxon>Fungi</taxon>
        <taxon>Dikarya</taxon>
        <taxon>Ascomycota</taxon>
        <taxon>Saccharomycotina</taxon>
        <taxon>Pichiomycetes</taxon>
        <taxon>Pichiales</taxon>
        <taxon>Pichiaceae</taxon>
        <taxon>Pichia</taxon>
    </lineage>
</organism>
<protein>
    <recommendedName>
        <fullName evidence="4">NADH:flavin oxidoreductase/NADH oxidase N-terminal domain-containing protein</fullName>
    </recommendedName>
</protein>
<dbReference type="PANTHER" id="PTHR22893">
    <property type="entry name" value="NADH OXIDOREDUCTASE-RELATED"/>
    <property type="match status" value="1"/>
</dbReference>
<proteinExistence type="inferred from homology"/>
<evidence type="ECO:0000259" key="4">
    <source>
        <dbReference type="Pfam" id="PF00724"/>
    </source>
</evidence>
<dbReference type="GO" id="GO:0003959">
    <property type="term" value="F:NADPH dehydrogenase activity"/>
    <property type="evidence" value="ECO:0007669"/>
    <property type="project" value="TreeGrafter"/>
</dbReference>
<evidence type="ECO:0000313" key="5">
    <source>
        <dbReference type="EMBL" id="KGK35989.1"/>
    </source>
</evidence>
<dbReference type="SUPFAM" id="SSF51395">
    <property type="entry name" value="FMN-linked oxidoreductases"/>
    <property type="match status" value="1"/>
</dbReference>
<feature type="domain" description="NADH:flavin oxidoreductase/NADH oxidase N-terminal" evidence="4">
    <location>
        <begin position="9"/>
        <end position="204"/>
    </location>
</feature>
<dbReference type="VEuPathDB" id="FungiDB:C5L36_0E03790"/>
<evidence type="ECO:0000256" key="3">
    <source>
        <dbReference type="ARBA" id="ARBA00022643"/>
    </source>
</evidence>
<sequence>MSVHLPKSNLFKPTKVGNVTLKHRIIYAPAGKFRCADDYKPTDSMLEYYLKIAENNGGLLTSEAATPSLEAGLLPHAPMIKTQNRGSFISCQIFAPGRVADPTVQKSLNKPFFFAPSALYVNEATKPAAKNSGYPLKEMAKEGIQFTTNDSVKGARSCIDAGFDFAEFHAAHMYFMEQFFNTTSNTRTNKCGGSIEKQGKICLENY</sequence>
<name>A0A099NVJ9_PICKU</name>
<dbReference type="Gene3D" id="3.20.20.70">
    <property type="entry name" value="Aldolase class I"/>
    <property type="match status" value="1"/>
</dbReference>
<dbReference type="InterPro" id="IPR013785">
    <property type="entry name" value="Aldolase_TIM"/>
</dbReference>
<dbReference type="GO" id="GO:0010181">
    <property type="term" value="F:FMN binding"/>
    <property type="evidence" value="ECO:0007669"/>
    <property type="project" value="InterPro"/>
</dbReference>
<dbReference type="HOGENOM" id="CLU_012153_8_0_1"/>
<gene>
    <name evidence="5" type="ORF">JL09_g4859</name>
</gene>
<accession>A0A099NVJ9</accession>
<evidence type="ECO:0000256" key="2">
    <source>
        <dbReference type="ARBA" id="ARBA00005979"/>
    </source>
</evidence>
<comment type="caution">
    <text evidence="5">The sequence shown here is derived from an EMBL/GenBank/DDBJ whole genome shotgun (WGS) entry which is preliminary data.</text>
</comment>
<dbReference type="AlphaFoldDB" id="A0A099NVJ9"/>
<dbReference type="InterPro" id="IPR045247">
    <property type="entry name" value="Oye-like"/>
</dbReference>